<dbReference type="InterPro" id="IPR036291">
    <property type="entry name" value="NAD(P)-bd_dom_sf"/>
</dbReference>
<evidence type="ECO:0000313" key="3">
    <source>
        <dbReference type="EMBL" id="MBE9465048.1"/>
    </source>
</evidence>
<evidence type="ECO:0000256" key="1">
    <source>
        <dbReference type="ARBA" id="ARBA00006484"/>
    </source>
</evidence>
<dbReference type="Gene3D" id="3.40.50.720">
    <property type="entry name" value="NAD(P)-binding Rossmann-like Domain"/>
    <property type="match status" value="1"/>
</dbReference>
<dbReference type="PROSITE" id="PS00061">
    <property type="entry name" value="ADH_SHORT"/>
    <property type="match status" value="1"/>
</dbReference>
<sequence length="259" mass="27522">MERMENWLTNKAIVIIGGTTGLGFSAAKAFVKHGANVVVVGRNPENCLVAELQLGSQARAKQGDATQPNTSLEAIQLCIREFGSFDGLYHVAGGSGKKYGDGPLHQLTLSAWNNTLDLNLTSLMLSNQAAVQTFLGMGKSGAILNMSSALDFTPFPGHFSAHAYATAKSAVIGFSRSIAATYAPNNIRINVIAPSIIENPENKDLQIEEFISAKQTLNGGRFGLPADLDGAAVYFMSEYSKFTTGQTLTVDGGWNLTEG</sequence>
<dbReference type="InterPro" id="IPR051122">
    <property type="entry name" value="SDR_DHRS6-like"/>
</dbReference>
<protein>
    <submittedName>
        <fullName evidence="3">SDR family oxidoreductase</fullName>
    </submittedName>
</protein>
<accession>A0ABR9WI37</accession>
<gene>
    <name evidence="3" type="ORF">IEE83_24460</name>
</gene>
<evidence type="ECO:0000256" key="2">
    <source>
        <dbReference type="ARBA" id="ARBA00023002"/>
    </source>
</evidence>
<dbReference type="SUPFAM" id="SSF51735">
    <property type="entry name" value="NAD(P)-binding Rossmann-fold domains"/>
    <property type="match status" value="1"/>
</dbReference>
<dbReference type="InterPro" id="IPR002347">
    <property type="entry name" value="SDR_fam"/>
</dbReference>
<dbReference type="EMBL" id="JACYGY010000001">
    <property type="protein sequence ID" value="MBE9465048.1"/>
    <property type="molecule type" value="Genomic_DNA"/>
</dbReference>
<dbReference type="PRINTS" id="PR00080">
    <property type="entry name" value="SDRFAMILY"/>
</dbReference>
<dbReference type="PRINTS" id="PR00081">
    <property type="entry name" value="GDHRDH"/>
</dbReference>
<dbReference type="InterPro" id="IPR020904">
    <property type="entry name" value="Sc_DH/Rdtase_CS"/>
</dbReference>
<dbReference type="CDD" id="cd05233">
    <property type="entry name" value="SDR_c"/>
    <property type="match status" value="1"/>
</dbReference>
<keyword evidence="2" id="KW-0560">Oxidoreductase</keyword>
<organism evidence="3 4">
    <name type="scientific">Dyadobacter subterraneus</name>
    <dbReference type="NCBI Taxonomy" id="2773304"/>
    <lineage>
        <taxon>Bacteria</taxon>
        <taxon>Pseudomonadati</taxon>
        <taxon>Bacteroidota</taxon>
        <taxon>Cytophagia</taxon>
        <taxon>Cytophagales</taxon>
        <taxon>Spirosomataceae</taxon>
        <taxon>Dyadobacter</taxon>
    </lineage>
</organism>
<dbReference type="Pfam" id="PF13561">
    <property type="entry name" value="adh_short_C2"/>
    <property type="match status" value="1"/>
</dbReference>
<comment type="caution">
    <text evidence="3">The sequence shown here is derived from an EMBL/GenBank/DDBJ whole genome shotgun (WGS) entry which is preliminary data.</text>
</comment>
<dbReference type="PANTHER" id="PTHR43477:SF1">
    <property type="entry name" value="DIHYDROANTICAPSIN 7-DEHYDROGENASE"/>
    <property type="match status" value="1"/>
</dbReference>
<reference evidence="4" key="1">
    <citation type="submission" date="2023-07" db="EMBL/GenBank/DDBJ databases">
        <title>Dyadobacter sp. nov 'subterranea' isolated from contaminted grondwater.</title>
        <authorList>
            <person name="Szabo I."/>
            <person name="Al-Omari J."/>
            <person name="Szerdahelyi S.G."/>
            <person name="Rado J."/>
        </authorList>
    </citation>
    <scope>NUCLEOTIDE SEQUENCE [LARGE SCALE GENOMIC DNA]</scope>
    <source>
        <strain evidence="4">UP-52</strain>
    </source>
</reference>
<name>A0ABR9WI37_9BACT</name>
<comment type="similarity">
    <text evidence="1">Belongs to the short-chain dehydrogenases/reductases (SDR) family.</text>
</comment>
<dbReference type="Proteomes" id="UP000634134">
    <property type="component" value="Unassembled WGS sequence"/>
</dbReference>
<dbReference type="PANTHER" id="PTHR43477">
    <property type="entry name" value="DIHYDROANTICAPSIN 7-DEHYDROGENASE"/>
    <property type="match status" value="1"/>
</dbReference>
<evidence type="ECO:0000313" key="4">
    <source>
        <dbReference type="Proteomes" id="UP000634134"/>
    </source>
</evidence>
<keyword evidence="4" id="KW-1185">Reference proteome</keyword>
<proteinExistence type="inferred from homology"/>